<organism evidence="1 2">
    <name type="scientific">Solirubrobacter ginsenosidimutans</name>
    <dbReference type="NCBI Taxonomy" id="490573"/>
    <lineage>
        <taxon>Bacteria</taxon>
        <taxon>Bacillati</taxon>
        <taxon>Actinomycetota</taxon>
        <taxon>Thermoleophilia</taxon>
        <taxon>Solirubrobacterales</taxon>
        <taxon>Solirubrobacteraceae</taxon>
        <taxon>Solirubrobacter</taxon>
    </lineage>
</organism>
<sequence length="238" mass="26339">MDPAEQLGLDGAVLLRDFAGEDDDLTRLFGKEVQEVSGPVDFVAGSHAWPDSERYASDPSQIAAFYERGQVLSWSLAPGDVAVSHGNTIRLNPHNRVTLRPELGGRPLWVARAAPFALCAYQRNLFELSGFVLLRSFIEPGGDVRDAVERVFGQPVAEVGPPVDYVSRSFEWVDVWRNFADIGELHETMQIISWDLQPGDVAVSHGHALRLKHRPHWAAYDDDERAGGDLDGLHVGYV</sequence>
<dbReference type="RefSeq" id="WP_270044857.1">
    <property type="nucleotide sequence ID" value="NZ_JAPDOD010000049.1"/>
</dbReference>
<comment type="caution">
    <text evidence="1">The sequence shown here is derived from an EMBL/GenBank/DDBJ whole genome shotgun (WGS) entry which is preliminary data.</text>
</comment>
<protein>
    <submittedName>
        <fullName evidence="1">Uncharacterized protein</fullName>
    </submittedName>
</protein>
<name>A0A9X3N1I9_9ACTN</name>
<dbReference type="AlphaFoldDB" id="A0A9X3N1I9"/>
<gene>
    <name evidence="1" type="ORF">OM076_35335</name>
</gene>
<accession>A0A9X3N1I9</accession>
<evidence type="ECO:0000313" key="2">
    <source>
        <dbReference type="Proteomes" id="UP001149140"/>
    </source>
</evidence>
<keyword evidence="2" id="KW-1185">Reference proteome</keyword>
<dbReference type="Proteomes" id="UP001149140">
    <property type="component" value="Unassembled WGS sequence"/>
</dbReference>
<reference evidence="1" key="1">
    <citation type="submission" date="2022-10" db="EMBL/GenBank/DDBJ databases">
        <title>The WGS of Solirubrobacter ginsenosidimutans DSM 21036.</title>
        <authorList>
            <person name="Jiang Z."/>
        </authorList>
    </citation>
    <scope>NUCLEOTIDE SEQUENCE</scope>
    <source>
        <strain evidence="1">DSM 21036</strain>
    </source>
</reference>
<dbReference type="EMBL" id="JAPDOD010000049">
    <property type="protein sequence ID" value="MDA0165596.1"/>
    <property type="molecule type" value="Genomic_DNA"/>
</dbReference>
<proteinExistence type="predicted"/>
<evidence type="ECO:0000313" key="1">
    <source>
        <dbReference type="EMBL" id="MDA0165596.1"/>
    </source>
</evidence>